<dbReference type="GO" id="GO:0006308">
    <property type="term" value="P:DNA catabolic process"/>
    <property type="evidence" value="ECO:0007669"/>
    <property type="project" value="InterPro"/>
</dbReference>
<dbReference type="GO" id="GO:0004519">
    <property type="term" value="F:endonuclease activity"/>
    <property type="evidence" value="ECO:0007669"/>
    <property type="project" value="UniProtKB-KW"/>
</dbReference>
<evidence type="ECO:0000256" key="5">
    <source>
        <dbReference type="ARBA" id="ARBA00023157"/>
    </source>
</evidence>
<evidence type="ECO:0000313" key="8">
    <source>
        <dbReference type="Proteomes" id="UP000601055"/>
    </source>
</evidence>
<keyword evidence="2" id="KW-0479">Metal-binding</keyword>
<dbReference type="GO" id="GO:0016788">
    <property type="term" value="F:hydrolase activity, acting on ester bonds"/>
    <property type="evidence" value="ECO:0007669"/>
    <property type="project" value="InterPro"/>
</dbReference>
<dbReference type="Gene3D" id="1.10.575.10">
    <property type="entry name" value="P1 Nuclease"/>
    <property type="match status" value="1"/>
</dbReference>
<evidence type="ECO:0000256" key="1">
    <source>
        <dbReference type="ARBA" id="ARBA00022722"/>
    </source>
</evidence>
<dbReference type="PANTHER" id="PTHR33146">
    <property type="entry name" value="ENDONUCLEASE 4"/>
    <property type="match status" value="1"/>
</dbReference>
<dbReference type="GO" id="GO:0046872">
    <property type="term" value="F:metal ion binding"/>
    <property type="evidence" value="ECO:0007669"/>
    <property type="project" value="UniProtKB-KW"/>
</dbReference>
<evidence type="ECO:0000256" key="2">
    <source>
        <dbReference type="ARBA" id="ARBA00022723"/>
    </source>
</evidence>
<organism evidence="7 8">
    <name type="scientific">Pedobacter planticolens</name>
    <dbReference type="NCBI Taxonomy" id="2679964"/>
    <lineage>
        <taxon>Bacteria</taxon>
        <taxon>Pseudomonadati</taxon>
        <taxon>Bacteroidota</taxon>
        <taxon>Sphingobacteriia</taxon>
        <taxon>Sphingobacteriales</taxon>
        <taxon>Sphingobacteriaceae</taxon>
        <taxon>Pedobacter</taxon>
    </lineage>
</organism>
<evidence type="ECO:0000313" key="7">
    <source>
        <dbReference type="EMBL" id="MBB2146455.1"/>
    </source>
</evidence>
<dbReference type="AlphaFoldDB" id="A0A923E0I0"/>
<dbReference type="CDD" id="cd11010">
    <property type="entry name" value="S1-P1_nuclease"/>
    <property type="match status" value="1"/>
</dbReference>
<dbReference type="PANTHER" id="PTHR33146:SF26">
    <property type="entry name" value="ENDONUCLEASE 4"/>
    <property type="match status" value="1"/>
</dbReference>
<dbReference type="Proteomes" id="UP000601055">
    <property type="component" value="Unassembled WGS sequence"/>
</dbReference>
<evidence type="ECO:0000256" key="3">
    <source>
        <dbReference type="ARBA" id="ARBA00022759"/>
    </source>
</evidence>
<proteinExistence type="predicted"/>
<evidence type="ECO:0000256" key="6">
    <source>
        <dbReference type="ARBA" id="ARBA00023180"/>
    </source>
</evidence>
<dbReference type="Pfam" id="PF02265">
    <property type="entry name" value="S1-P1_nuclease"/>
    <property type="match status" value="1"/>
</dbReference>
<gene>
    <name evidence="7" type="ORF">GM921_13215</name>
</gene>
<sequence>MKKLSVFKKIVIVFTLIYVPFTAGAWGVLGHRIVGEVADQYLQAKTRLAIKQILGTESMAMAANWADFIKSDTTYNYLSNWHYVNLPADLSKSDVYSFLEKQPAPNIYNKLNEMIAVLKNVKSTADQKKLALRLVIHLMGDLHQPMHTARKDDLGGNKILLTWFGEKSNLHRVWDEGLVNFQQLSFTEYTKAINHPTKQQVINWQQASLKDCVFESYQICNKIYATGIKNDDKLSYKYNFDWIDTVNEQLLKGGVRLAKVLNDIYK</sequence>
<accession>A0A923E0I0</accession>
<protein>
    <submittedName>
        <fullName evidence="7">S1/P1 Nuclease</fullName>
    </submittedName>
</protein>
<keyword evidence="8" id="KW-1185">Reference proteome</keyword>
<comment type="caution">
    <text evidence="7">The sequence shown here is derived from an EMBL/GenBank/DDBJ whole genome shotgun (WGS) entry which is preliminary data.</text>
</comment>
<keyword evidence="6" id="KW-0325">Glycoprotein</keyword>
<reference evidence="7" key="1">
    <citation type="submission" date="2019-11" db="EMBL/GenBank/DDBJ databases">
        <title>Description of Pedobacter sp. LMG 31464T.</title>
        <authorList>
            <person name="Carlier A."/>
            <person name="Qi S."/>
            <person name="Vandamme P."/>
        </authorList>
    </citation>
    <scope>NUCLEOTIDE SEQUENCE</scope>
    <source>
        <strain evidence="7">LMG 31464</strain>
    </source>
</reference>
<evidence type="ECO:0000256" key="4">
    <source>
        <dbReference type="ARBA" id="ARBA00022801"/>
    </source>
</evidence>
<dbReference type="EMBL" id="WNXD01000002">
    <property type="protein sequence ID" value="MBB2146455.1"/>
    <property type="molecule type" value="Genomic_DNA"/>
</dbReference>
<dbReference type="SUPFAM" id="SSF48537">
    <property type="entry name" value="Phospholipase C/P1 nuclease"/>
    <property type="match status" value="1"/>
</dbReference>
<dbReference type="InterPro" id="IPR008947">
    <property type="entry name" value="PLipase_C/P1_nuclease_dom_sf"/>
</dbReference>
<name>A0A923E0I0_9SPHI</name>
<keyword evidence="5" id="KW-1015">Disulfide bond</keyword>
<keyword evidence="4" id="KW-0378">Hydrolase</keyword>
<dbReference type="GO" id="GO:0003676">
    <property type="term" value="F:nucleic acid binding"/>
    <property type="evidence" value="ECO:0007669"/>
    <property type="project" value="InterPro"/>
</dbReference>
<dbReference type="RefSeq" id="WP_182923109.1">
    <property type="nucleotide sequence ID" value="NZ_WNXD01000002.1"/>
</dbReference>
<keyword evidence="3" id="KW-0255">Endonuclease</keyword>
<keyword evidence="1" id="KW-0540">Nuclease</keyword>
<dbReference type="InterPro" id="IPR003154">
    <property type="entry name" value="S1/P1nuclease"/>
</dbReference>